<dbReference type="AlphaFoldDB" id="A0A411HN61"/>
<dbReference type="GO" id="GO:0006508">
    <property type="term" value="P:proteolysis"/>
    <property type="evidence" value="ECO:0007669"/>
    <property type="project" value="UniProtKB-KW"/>
</dbReference>
<name>A0A411HN61_9GAMM</name>
<dbReference type="Gene3D" id="2.40.70.10">
    <property type="entry name" value="Acid Proteases"/>
    <property type="match status" value="1"/>
</dbReference>
<dbReference type="InterPro" id="IPR008503">
    <property type="entry name" value="Asp_endopeptidase"/>
</dbReference>
<gene>
    <name evidence="2" type="ORF">ELE36_17075</name>
</gene>
<evidence type="ECO:0000313" key="2">
    <source>
        <dbReference type="EMBL" id="QBB71935.1"/>
    </source>
</evidence>
<dbReference type="GO" id="GO:0008233">
    <property type="term" value="F:peptidase activity"/>
    <property type="evidence" value="ECO:0007669"/>
    <property type="project" value="UniProtKB-KW"/>
</dbReference>
<feature type="domain" description="Retropepsin-like aspartic endopeptidase" evidence="1">
    <location>
        <begin position="10"/>
        <end position="144"/>
    </location>
</feature>
<reference evidence="2 3" key="1">
    <citation type="submission" date="2019-01" db="EMBL/GenBank/DDBJ databases">
        <title>Pseudolysobacter antarctica gen. nov., sp. nov., isolated from Fildes Peninsula, Antarctica.</title>
        <authorList>
            <person name="Wei Z."/>
            <person name="Peng F."/>
        </authorList>
    </citation>
    <scope>NUCLEOTIDE SEQUENCE [LARGE SCALE GENOMIC DNA]</scope>
    <source>
        <strain evidence="2 3">AQ6-296</strain>
    </source>
</reference>
<dbReference type="EMBL" id="CP035704">
    <property type="protein sequence ID" value="QBB71935.1"/>
    <property type="molecule type" value="Genomic_DNA"/>
</dbReference>
<dbReference type="PANTHER" id="PTHR38037">
    <property type="entry name" value="ZN_PROTEASE DOMAIN-CONTAINING PROTEIN"/>
    <property type="match status" value="1"/>
</dbReference>
<keyword evidence="2" id="KW-0645">Protease</keyword>
<sequence>METPAAALEVIGWREWLALPALGIAAIKAKVDTGARSSSLHVNGLEEFLRDGQTWLRFSIASGRKSQRIETACEALALDRRAVTDSSGHIAERWFIRTDLVLAGQRWSTEINLTDRRTMLFPMLLGRSAIQARFCVDPARSYVCGRLRKPLTP</sequence>
<dbReference type="RefSeq" id="WP_129835425.1">
    <property type="nucleotide sequence ID" value="NZ_CP035704.1"/>
</dbReference>
<evidence type="ECO:0000259" key="1">
    <source>
        <dbReference type="Pfam" id="PF05618"/>
    </source>
</evidence>
<dbReference type="KEGG" id="xbc:ELE36_17075"/>
<proteinExistence type="predicted"/>
<dbReference type="OrthoDB" id="9782977at2"/>
<evidence type="ECO:0000313" key="3">
    <source>
        <dbReference type="Proteomes" id="UP000291562"/>
    </source>
</evidence>
<organism evidence="2 3">
    <name type="scientific">Pseudolysobacter antarcticus</name>
    <dbReference type="NCBI Taxonomy" id="2511995"/>
    <lineage>
        <taxon>Bacteria</taxon>
        <taxon>Pseudomonadati</taxon>
        <taxon>Pseudomonadota</taxon>
        <taxon>Gammaproteobacteria</taxon>
        <taxon>Lysobacterales</taxon>
        <taxon>Rhodanobacteraceae</taxon>
        <taxon>Pseudolysobacter</taxon>
    </lineage>
</organism>
<dbReference type="PANTHER" id="PTHR38037:SF1">
    <property type="entry name" value="ATP-DEPENDENT ZINC PROTEASE DOMAIN-CONTAINING PROTEIN-RELATED"/>
    <property type="match status" value="1"/>
</dbReference>
<dbReference type="SUPFAM" id="SSF50630">
    <property type="entry name" value="Acid proteases"/>
    <property type="match status" value="1"/>
</dbReference>
<keyword evidence="3" id="KW-1185">Reference proteome</keyword>
<protein>
    <submittedName>
        <fullName evidence="2">ATP-dependent zinc protease</fullName>
    </submittedName>
</protein>
<dbReference type="InterPro" id="IPR021109">
    <property type="entry name" value="Peptidase_aspartic_dom_sf"/>
</dbReference>
<dbReference type="Pfam" id="PF05618">
    <property type="entry name" value="Zn_protease"/>
    <property type="match status" value="1"/>
</dbReference>
<dbReference type="Proteomes" id="UP000291562">
    <property type="component" value="Chromosome"/>
</dbReference>
<accession>A0A411HN61</accession>
<keyword evidence="2" id="KW-0378">Hydrolase</keyword>